<dbReference type="EMBL" id="JANCYU010000031">
    <property type="protein sequence ID" value="KAK4525557.1"/>
    <property type="molecule type" value="Genomic_DNA"/>
</dbReference>
<dbReference type="PANTHER" id="PTHR33926">
    <property type="entry name" value="PROTEIN TIC 22, CHLOROPLASTIC"/>
    <property type="match status" value="1"/>
</dbReference>
<evidence type="ECO:0000256" key="1">
    <source>
        <dbReference type="ARBA" id="ARBA00004229"/>
    </source>
</evidence>
<keyword evidence="6" id="KW-1185">Reference proteome</keyword>
<reference evidence="5 6" key="1">
    <citation type="submission" date="2022-07" db="EMBL/GenBank/DDBJ databases">
        <title>Genome-wide signatures of adaptation to extreme environments.</title>
        <authorList>
            <person name="Cho C.H."/>
            <person name="Yoon H.S."/>
        </authorList>
    </citation>
    <scope>NUCLEOTIDE SEQUENCE [LARGE SCALE GENOMIC DNA]</scope>
    <source>
        <strain evidence="5 6">108.79 E11</strain>
    </source>
</reference>
<organism evidence="5 6">
    <name type="scientific">Galdieria yellowstonensis</name>
    <dbReference type="NCBI Taxonomy" id="3028027"/>
    <lineage>
        <taxon>Eukaryota</taxon>
        <taxon>Rhodophyta</taxon>
        <taxon>Bangiophyceae</taxon>
        <taxon>Galdieriales</taxon>
        <taxon>Galdieriaceae</taxon>
        <taxon>Galdieria</taxon>
    </lineage>
</organism>
<dbReference type="GO" id="GO:0015031">
    <property type="term" value="P:protein transport"/>
    <property type="evidence" value="ECO:0007669"/>
    <property type="project" value="InterPro"/>
</dbReference>
<protein>
    <submittedName>
        <fullName evidence="5">Uncharacterized protein</fullName>
    </submittedName>
</protein>
<evidence type="ECO:0000256" key="4">
    <source>
        <dbReference type="SAM" id="Phobius"/>
    </source>
</evidence>
<evidence type="ECO:0000256" key="3">
    <source>
        <dbReference type="ARBA" id="ARBA00022640"/>
    </source>
</evidence>
<sequence length="325" mass="36589">MCAFVGNSIAPVKHVQFRKNCTCLPAKLGSFVSGRNLVNTRYLAGGRYVVRKVFTTNKQTIVCSQQDKKGPISGKAWWSGLLTGTIVFALLIPYVANLGSNNIVLTEDEVSLKLRQIPVFAVTDAEGKPFLLSSPVNDNQRDGYFFVDKDDALSFKDVVSSQESDVKPKIFPLTLDVAERFIQGKLDPNYVSSSDRFHLASNVEDLEFADRILKTEFDRTDVPVFTVEKLKLEVEIPLGQDKQDAVTEQPQIRRITPLFLKKQDVENLLSVAKRNSQNDFDPMIRVYKLSELLTSLKRGEFGSLDDFIFYPPEESLEYIRSLSSS</sequence>
<keyword evidence="4" id="KW-0472">Membrane</keyword>
<evidence type="ECO:0000256" key="2">
    <source>
        <dbReference type="ARBA" id="ARBA00022528"/>
    </source>
</evidence>
<evidence type="ECO:0000313" key="5">
    <source>
        <dbReference type="EMBL" id="KAK4525557.1"/>
    </source>
</evidence>
<proteinExistence type="predicted"/>
<dbReference type="PANTHER" id="PTHR33926:SF4">
    <property type="entry name" value="PROTEIN TIC 22, CHLOROPLASTIC"/>
    <property type="match status" value="1"/>
</dbReference>
<dbReference type="InterPro" id="IPR007378">
    <property type="entry name" value="Tic22-like"/>
</dbReference>
<dbReference type="Gene3D" id="3.40.1350.100">
    <property type="match status" value="2"/>
</dbReference>
<dbReference type="Proteomes" id="UP001300502">
    <property type="component" value="Unassembled WGS sequence"/>
</dbReference>
<dbReference type="Pfam" id="PF04278">
    <property type="entry name" value="Tic22"/>
    <property type="match status" value="1"/>
</dbReference>
<comment type="caution">
    <text evidence="5">The sequence shown here is derived from an EMBL/GenBank/DDBJ whole genome shotgun (WGS) entry which is preliminary data.</text>
</comment>
<name>A0AAV9IDW9_9RHOD</name>
<keyword evidence="4" id="KW-0812">Transmembrane</keyword>
<dbReference type="AlphaFoldDB" id="A0AAV9IDW9"/>
<dbReference type="GO" id="GO:0009507">
    <property type="term" value="C:chloroplast"/>
    <property type="evidence" value="ECO:0007669"/>
    <property type="project" value="UniProtKB-SubCell"/>
</dbReference>
<evidence type="ECO:0000313" key="6">
    <source>
        <dbReference type="Proteomes" id="UP001300502"/>
    </source>
</evidence>
<comment type="subcellular location">
    <subcellularLocation>
        <location evidence="1">Plastid</location>
        <location evidence="1">Chloroplast</location>
    </subcellularLocation>
</comment>
<keyword evidence="2" id="KW-0150">Chloroplast</keyword>
<feature type="transmembrane region" description="Helical" evidence="4">
    <location>
        <begin position="76"/>
        <end position="96"/>
    </location>
</feature>
<accession>A0AAV9IDW9</accession>
<keyword evidence="4" id="KW-1133">Transmembrane helix</keyword>
<keyword evidence="3" id="KW-0934">Plastid</keyword>
<gene>
    <name evidence="5" type="ORF">GAYE_SCF13G3465</name>
</gene>